<keyword evidence="4 12" id="KW-0479">Metal-binding</keyword>
<dbReference type="SFLD" id="SFLDS00003">
    <property type="entry name" value="Haloacid_Dehalogenase"/>
    <property type="match status" value="1"/>
</dbReference>
<keyword evidence="5 12" id="KW-0547">Nucleotide-binding</keyword>
<reference evidence="15" key="1">
    <citation type="submission" date="2022-06" db="EMBL/GenBank/DDBJ databases">
        <title>Complete genome sequence and characterization of Cupriavidus gilardii QJ1 isolated from contaminating cells.</title>
        <authorList>
            <person name="Qi J."/>
        </authorList>
    </citation>
    <scope>NUCLEOTIDE SEQUENCE</scope>
    <source>
        <strain evidence="15">QJ1</strain>
        <plasmid evidence="15">plas1</plasmid>
    </source>
</reference>
<dbReference type="NCBIfam" id="TIGR01512">
    <property type="entry name" value="ATPase-IB2_Cd"/>
    <property type="match status" value="1"/>
</dbReference>
<feature type="transmembrane region" description="Helical" evidence="12">
    <location>
        <begin position="648"/>
        <end position="675"/>
    </location>
</feature>
<keyword evidence="16" id="KW-1185">Reference proteome</keyword>
<evidence type="ECO:0000256" key="1">
    <source>
        <dbReference type="ARBA" id="ARBA00004141"/>
    </source>
</evidence>
<feature type="transmembrane region" description="Helical" evidence="12">
    <location>
        <begin position="622"/>
        <end position="642"/>
    </location>
</feature>
<evidence type="ECO:0000256" key="2">
    <source>
        <dbReference type="ARBA" id="ARBA00006024"/>
    </source>
</evidence>
<keyword evidence="6 12" id="KW-0067">ATP-binding</keyword>
<feature type="domain" description="HMA" evidence="14">
    <location>
        <begin position="28"/>
        <end position="92"/>
    </location>
</feature>
<evidence type="ECO:0000259" key="14">
    <source>
        <dbReference type="PROSITE" id="PS50846"/>
    </source>
</evidence>
<evidence type="ECO:0000256" key="6">
    <source>
        <dbReference type="ARBA" id="ARBA00022840"/>
    </source>
</evidence>
<dbReference type="CDD" id="cd00371">
    <property type="entry name" value="HMA"/>
    <property type="match status" value="4"/>
</dbReference>
<dbReference type="Pfam" id="PF00122">
    <property type="entry name" value="E1-E2_ATPase"/>
    <property type="match status" value="1"/>
</dbReference>
<dbReference type="InterPro" id="IPR036163">
    <property type="entry name" value="HMA_dom_sf"/>
</dbReference>
<keyword evidence="15" id="KW-0614">Plasmid</keyword>
<evidence type="ECO:0000313" key="16">
    <source>
        <dbReference type="Proteomes" id="UP001056648"/>
    </source>
</evidence>
<dbReference type="SFLD" id="SFLDG00002">
    <property type="entry name" value="C1.7:_P-type_atpase_like"/>
    <property type="match status" value="1"/>
</dbReference>
<evidence type="ECO:0000313" key="15">
    <source>
        <dbReference type="EMBL" id="USE81791.1"/>
    </source>
</evidence>
<dbReference type="NCBIfam" id="TIGR01511">
    <property type="entry name" value="ATPase-IB1_Cu"/>
    <property type="match status" value="1"/>
</dbReference>
<geneLocation type="plasmid" evidence="15 16">
    <name>plas1</name>
</geneLocation>
<dbReference type="Pfam" id="PF00702">
    <property type="entry name" value="Hydrolase"/>
    <property type="match status" value="1"/>
</dbReference>
<dbReference type="EC" id="7.2.2.12" evidence="10"/>
<dbReference type="InterPro" id="IPR027256">
    <property type="entry name" value="P-typ_ATPase_IB"/>
</dbReference>
<comment type="subcellular location">
    <subcellularLocation>
        <location evidence="12">Cell membrane</location>
    </subcellularLocation>
    <subcellularLocation>
        <location evidence="1">Membrane</location>
        <topology evidence="1">Multi-pass membrane protein</topology>
    </subcellularLocation>
</comment>
<dbReference type="InterPro" id="IPR008250">
    <property type="entry name" value="ATPase_P-typ_transduc_dom_A_sf"/>
</dbReference>
<evidence type="ECO:0000256" key="12">
    <source>
        <dbReference type="RuleBase" id="RU362081"/>
    </source>
</evidence>
<dbReference type="SUPFAM" id="SSF81653">
    <property type="entry name" value="Calcium ATPase, transduction domain A"/>
    <property type="match status" value="1"/>
</dbReference>
<dbReference type="Gene3D" id="2.70.150.10">
    <property type="entry name" value="Calcium-transporting ATPase, cytoplasmic transduction domain A"/>
    <property type="match status" value="1"/>
</dbReference>
<name>A0ABY4VXI5_9BURK</name>
<dbReference type="SUPFAM" id="SSF81665">
    <property type="entry name" value="Calcium ATPase, transmembrane domain M"/>
    <property type="match status" value="1"/>
</dbReference>
<evidence type="ECO:0000256" key="4">
    <source>
        <dbReference type="ARBA" id="ARBA00022723"/>
    </source>
</evidence>
<feature type="transmembrane region" description="Helical" evidence="12">
    <location>
        <begin position="413"/>
        <end position="432"/>
    </location>
</feature>
<keyword evidence="9 12" id="KW-0472">Membrane</keyword>
<dbReference type="InterPro" id="IPR051014">
    <property type="entry name" value="Cation_Transport_ATPase_IB"/>
</dbReference>
<evidence type="ECO:0000256" key="3">
    <source>
        <dbReference type="ARBA" id="ARBA00022692"/>
    </source>
</evidence>
<dbReference type="InterPro" id="IPR018303">
    <property type="entry name" value="ATPase_P-typ_P_site"/>
</dbReference>
<dbReference type="GeneID" id="70691435"/>
<dbReference type="Gene3D" id="3.30.70.100">
    <property type="match status" value="4"/>
</dbReference>
<evidence type="ECO:0000256" key="8">
    <source>
        <dbReference type="ARBA" id="ARBA00022989"/>
    </source>
</evidence>
<protein>
    <recommendedName>
        <fullName evidence="10">P-type Zn(2+) transporter</fullName>
        <ecNumber evidence="10">7.2.2.12</ecNumber>
    </recommendedName>
</protein>
<dbReference type="InterPro" id="IPR006121">
    <property type="entry name" value="HMA_dom"/>
</dbReference>
<dbReference type="SUPFAM" id="SSF56784">
    <property type="entry name" value="HAD-like"/>
    <property type="match status" value="1"/>
</dbReference>
<feature type="domain" description="HMA" evidence="14">
    <location>
        <begin position="300"/>
        <end position="364"/>
    </location>
</feature>
<feature type="domain" description="HMA" evidence="14">
    <location>
        <begin position="124"/>
        <end position="188"/>
    </location>
</feature>
<dbReference type="PRINTS" id="PR00119">
    <property type="entry name" value="CATATPASE"/>
</dbReference>
<feature type="region of interest" description="Disordered" evidence="13">
    <location>
        <begin position="1"/>
        <end position="24"/>
    </location>
</feature>
<dbReference type="Pfam" id="PF00403">
    <property type="entry name" value="HMA"/>
    <property type="match status" value="3"/>
</dbReference>
<evidence type="ECO:0000256" key="9">
    <source>
        <dbReference type="ARBA" id="ARBA00023136"/>
    </source>
</evidence>
<feature type="transmembrane region" description="Helical" evidence="12">
    <location>
        <begin position="976"/>
        <end position="995"/>
    </location>
</feature>
<feature type="transmembrane region" description="Helical" evidence="12">
    <location>
        <begin position="950"/>
        <end position="970"/>
    </location>
</feature>
<dbReference type="EMBL" id="CP098737">
    <property type="protein sequence ID" value="USE81791.1"/>
    <property type="molecule type" value="Genomic_DNA"/>
</dbReference>
<comment type="similarity">
    <text evidence="2 12">Belongs to the cation transport ATPase (P-type) (TC 3.A.3) family. Type IB subfamily.</text>
</comment>
<dbReference type="PANTHER" id="PTHR48085">
    <property type="entry name" value="CADMIUM/ZINC-TRANSPORTING ATPASE HMA2-RELATED"/>
    <property type="match status" value="1"/>
</dbReference>
<evidence type="ECO:0000256" key="11">
    <source>
        <dbReference type="ARBA" id="ARBA00047308"/>
    </source>
</evidence>
<dbReference type="InterPro" id="IPR001757">
    <property type="entry name" value="P_typ_ATPase"/>
</dbReference>
<dbReference type="Gene3D" id="3.40.50.1000">
    <property type="entry name" value="HAD superfamily/HAD-like"/>
    <property type="match status" value="1"/>
</dbReference>
<dbReference type="InterPro" id="IPR036412">
    <property type="entry name" value="HAD-like_sf"/>
</dbReference>
<dbReference type="InterPro" id="IPR023299">
    <property type="entry name" value="ATPase_P-typ_cyto_dom_N"/>
</dbReference>
<gene>
    <name evidence="15" type="primary">cadA</name>
    <name evidence="15" type="ORF">NDR89_26635</name>
</gene>
<keyword evidence="3 12" id="KW-0812">Transmembrane</keyword>
<evidence type="ECO:0000256" key="5">
    <source>
        <dbReference type="ARBA" id="ARBA00022741"/>
    </source>
</evidence>
<sequence length="1011" mass="106878">MMKLDQAHAESDARSTQERKKAEDLNGATSVFRIPNMDCRNEEAAIRARLAKLPAVESLSFDLPQRRLTVRHGLPNPGPLLEALHEIGMQASMEDDGEAAGNAACGSACAGSCAGSQSAALEESKDTFTIPNMDCRSEEAAIRARLEPLAGVRSLEFDLPARQLSVVHTLSSVEPLLTALQSIGMQARLGEDTTPPGANCAATTETACGPCGTPPVSFVPAATGNTTQFLITNMDCPTEEALIRKRLGKVEGIERLDFDLMNRRLEVQHRLPDPAPVLGALREIGMHATVEREAGASSKGRATYLIEKMDCPTEEALLRKALEGMPGVSSLQFNLMSRTLTVSHSLKDEVPITAAIERLGMQPVLRDHSRPAPAVTRDFGTGISKAEWLRMGAAGVLAVGAEVLTFAGMGESAWPVVAASLAAIALGGIETLKKGWIALRTLSLNMNLLMTIAVIGAALIGQWPEAAVVIWLFAIAEMIEALSLDRARNAIRKLMDLAPETALVRQDDGRWQEVKAETVPLGAVVRVRPGERIALDGVVVSGASAINQAPITGESMPVEKNPGDTVFAGTINERGTLEFEVHSRKGETTLDRIARSVQEAQGQRAPTQRFVDRFASVYTPSVFALAIAIAVIPPLFFGAPWFEWVYKALVMLVIACPCALVISTPVTVVSGLAAAARRGILVKGGLYLEQGRLLRAVALDKTGTLTHGRPALTDTVPTGALSETEVLRIAASLDALSEHPVATAIVNAYGDKPHASVQRFEALAGRGVKGDIDGQTYYVGNHRLANELGVASEQVRKLLESLEAQAKTAVVLATDKQALGVLAVADTVRDSSKRAVAALKQLGVEPVMLTGDNRKTAEAVAAQVGITDARGDLLPHDKLAAIAELGAKAPVGMVGDGVNDAPALAKSNIGFAMGAAGTDTAIETADVALMQDDLRKLPEFIKLSRRVGGVLKANIAFAIGTKAVFMVLAFTGHASLWLAILADMGASLAVVFNGLRLLGTSPSTESDHHAG</sequence>
<dbReference type="PROSITE" id="PS00154">
    <property type="entry name" value="ATPASE_E1_E2"/>
    <property type="match status" value="1"/>
</dbReference>
<keyword evidence="8 12" id="KW-1133">Transmembrane helix</keyword>
<feature type="transmembrane region" description="Helical" evidence="12">
    <location>
        <begin position="466"/>
        <end position="484"/>
    </location>
</feature>
<dbReference type="RefSeq" id="WP_170265910.1">
    <property type="nucleotide sequence ID" value="NZ_BAAAEB010000009.1"/>
</dbReference>
<dbReference type="InterPro" id="IPR023298">
    <property type="entry name" value="ATPase_P-typ_TM_dom_sf"/>
</dbReference>
<dbReference type="NCBIfam" id="TIGR01494">
    <property type="entry name" value="ATPase_P-type"/>
    <property type="match status" value="1"/>
</dbReference>
<dbReference type="InterPro" id="IPR023214">
    <property type="entry name" value="HAD_sf"/>
</dbReference>
<comment type="catalytic activity">
    <reaction evidence="11">
        <text>Zn(2+)(in) + ATP + H2O = Zn(2+)(out) + ADP + phosphate + H(+)</text>
        <dbReference type="Rhea" id="RHEA:20621"/>
        <dbReference type="ChEBI" id="CHEBI:15377"/>
        <dbReference type="ChEBI" id="CHEBI:15378"/>
        <dbReference type="ChEBI" id="CHEBI:29105"/>
        <dbReference type="ChEBI" id="CHEBI:30616"/>
        <dbReference type="ChEBI" id="CHEBI:43474"/>
        <dbReference type="ChEBI" id="CHEBI:456216"/>
        <dbReference type="EC" id="7.2.2.12"/>
    </reaction>
</comment>
<dbReference type="PROSITE" id="PS50846">
    <property type="entry name" value="HMA_2"/>
    <property type="match status" value="4"/>
</dbReference>
<keyword evidence="12" id="KW-1003">Cell membrane</keyword>
<keyword evidence="7" id="KW-1278">Translocase</keyword>
<dbReference type="NCBIfam" id="TIGR01525">
    <property type="entry name" value="ATPase-IB_hvy"/>
    <property type="match status" value="1"/>
</dbReference>
<proteinExistence type="inferred from homology"/>
<dbReference type="InterPro" id="IPR059000">
    <property type="entry name" value="ATPase_P-type_domA"/>
</dbReference>
<organism evidence="15 16">
    <name type="scientific">Cupriavidus gilardii</name>
    <dbReference type="NCBI Taxonomy" id="82541"/>
    <lineage>
        <taxon>Bacteria</taxon>
        <taxon>Pseudomonadati</taxon>
        <taxon>Pseudomonadota</taxon>
        <taxon>Betaproteobacteria</taxon>
        <taxon>Burkholderiales</taxon>
        <taxon>Burkholderiaceae</taxon>
        <taxon>Cupriavidus</taxon>
    </lineage>
</organism>
<dbReference type="Proteomes" id="UP001056648">
    <property type="component" value="Plasmid plas1"/>
</dbReference>
<accession>A0ABY4VXI5</accession>
<feature type="domain" description="HMA" evidence="14">
    <location>
        <begin position="225"/>
        <end position="289"/>
    </location>
</feature>
<evidence type="ECO:0000256" key="7">
    <source>
        <dbReference type="ARBA" id="ARBA00022967"/>
    </source>
</evidence>
<dbReference type="PANTHER" id="PTHR48085:SF5">
    <property type="entry name" value="CADMIUM_ZINC-TRANSPORTING ATPASE HMA4-RELATED"/>
    <property type="match status" value="1"/>
</dbReference>
<dbReference type="Gene3D" id="3.40.1110.10">
    <property type="entry name" value="Calcium-transporting ATPase, cytoplasmic domain N"/>
    <property type="match status" value="1"/>
</dbReference>
<dbReference type="InterPro" id="IPR044492">
    <property type="entry name" value="P_typ_ATPase_HD_dom"/>
</dbReference>
<evidence type="ECO:0000256" key="10">
    <source>
        <dbReference type="ARBA" id="ARBA00039097"/>
    </source>
</evidence>
<dbReference type="SUPFAM" id="SSF55008">
    <property type="entry name" value="HMA, heavy metal-associated domain"/>
    <property type="match status" value="4"/>
</dbReference>
<feature type="transmembrane region" description="Helical" evidence="12">
    <location>
        <begin position="444"/>
        <end position="460"/>
    </location>
</feature>
<evidence type="ECO:0000256" key="13">
    <source>
        <dbReference type="SAM" id="MobiDB-lite"/>
    </source>
</evidence>
<dbReference type="SFLD" id="SFLDF00027">
    <property type="entry name" value="p-type_atpase"/>
    <property type="match status" value="1"/>
</dbReference>